<dbReference type="Pfam" id="PF00010">
    <property type="entry name" value="HLH"/>
    <property type="match status" value="1"/>
</dbReference>
<dbReference type="GeneID" id="103173712"/>
<dbReference type="PROSITE" id="PS50888">
    <property type="entry name" value="BHLH"/>
    <property type="match status" value="1"/>
</dbReference>
<dbReference type="GO" id="GO:0005667">
    <property type="term" value="C:transcription regulator complex"/>
    <property type="evidence" value="ECO:0007669"/>
    <property type="project" value="TreeGrafter"/>
</dbReference>
<feature type="region of interest" description="Disordered" evidence="6">
    <location>
        <begin position="373"/>
        <end position="436"/>
    </location>
</feature>
<feature type="compositionally biased region" description="Low complexity" evidence="6">
    <location>
        <begin position="148"/>
        <end position="160"/>
    </location>
</feature>
<dbReference type="InterPro" id="IPR011598">
    <property type="entry name" value="bHLH_dom"/>
</dbReference>
<accession>V9KND2</accession>
<dbReference type="GO" id="GO:0046983">
    <property type="term" value="F:protein dimerization activity"/>
    <property type="evidence" value="ECO:0007669"/>
    <property type="project" value="InterPro"/>
</dbReference>
<dbReference type="GO" id="GO:0000978">
    <property type="term" value="F:RNA polymerase II cis-regulatory region sequence-specific DNA binding"/>
    <property type="evidence" value="ECO:0007669"/>
    <property type="project" value="TreeGrafter"/>
</dbReference>
<dbReference type="GO" id="GO:0000981">
    <property type="term" value="F:DNA-binding transcription factor activity, RNA polymerase II-specific"/>
    <property type="evidence" value="ECO:0007669"/>
    <property type="project" value="TreeGrafter"/>
</dbReference>
<dbReference type="InterPro" id="IPR036638">
    <property type="entry name" value="HLH_DNA-bd_sf"/>
</dbReference>
<keyword evidence="3" id="KW-0238">DNA-binding</keyword>
<feature type="region of interest" description="Disordered" evidence="6">
    <location>
        <begin position="176"/>
        <end position="225"/>
    </location>
</feature>
<sequence>MYCAYPVTGVTNSSLMYFYNGKTVYAQSPNGEDFRDTSSYPSSKAPSSMFSSSFLMPDGHHNSSDLWGPSGPIAQGNYGGVQGPPPSHMSQSNSYNTLHPTDRLNYTPSDVNTPLPPVTSFHRSSGTGAPFVTSPHTPPLNVSDTIMGSRGSTSGSSQTGDALGKALASIYSPEHTSNTYASSPSTPVASPPSLTSSTQWSRSAGQTSASPGYESSLHSLKPPPDWPVKEHLHEALSVLMDVCEQTRMEDRLDRLDDAIHILRNHAVGPSASLPPGAGDLHSLLSPSSHASLVGALGSAYPSPSIAPVSRTASMVGSHRDEGANLPSGLSGLPSVVSAALAAAGLSHQAQDMCRAFTSGAQSLVSALSAEAKVGEDKEKENLGSQLDDDLSEDDDDDDRKDKSSRSRASNHEDEDLNPEQKAEREKDRRMANNARERLRVRDINEAFKELGRMCQLHMKNDKPQTKLLILHQAVSVILGLEQQVRERNLNPKAACLKRREGEKVSGGGMETASAHLVSHQGLGDGPNPMGHI</sequence>
<evidence type="ECO:0000256" key="4">
    <source>
        <dbReference type="ARBA" id="ARBA00023163"/>
    </source>
</evidence>
<feature type="compositionally biased region" description="Polar residues" evidence="6">
    <location>
        <begin position="88"/>
        <end position="112"/>
    </location>
</feature>
<reference evidence="8" key="1">
    <citation type="journal article" date="2014" name="Nature">
        <title>Elephant shark genome provides unique insights into gnathostome evolution.</title>
        <authorList>
            <consortium name="International Elephant Shark Genome Sequencing Consortium"/>
            <person name="Venkatesh B."/>
            <person name="Lee A.P."/>
            <person name="Ravi V."/>
            <person name="Maurya A.K."/>
            <person name="Lian M.M."/>
            <person name="Swann J.B."/>
            <person name="Ohta Y."/>
            <person name="Flajnik M.F."/>
            <person name="Sutoh Y."/>
            <person name="Kasahara M."/>
            <person name="Hoon S."/>
            <person name="Gangu V."/>
            <person name="Roy S.W."/>
            <person name="Irimia M."/>
            <person name="Korzh V."/>
            <person name="Kondrychyn I."/>
            <person name="Lim Z.W."/>
            <person name="Tay B.H."/>
            <person name="Tohari S."/>
            <person name="Kong K.W."/>
            <person name="Ho S."/>
            <person name="Lorente-Galdos B."/>
            <person name="Quilez J."/>
            <person name="Marques-Bonet T."/>
            <person name="Raney B.J."/>
            <person name="Ingham P.W."/>
            <person name="Tay A."/>
            <person name="Hillier L.W."/>
            <person name="Minx P."/>
            <person name="Boehm T."/>
            <person name="Wilson R.K."/>
            <person name="Brenner S."/>
            <person name="Warren W.C."/>
        </authorList>
    </citation>
    <scope>NUCLEOTIDE SEQUENCE</scope>
    <source>
        <tissue evidence="8">Spleen</tissue>
    </source>
</reference>
<evidence type="ECO:0000313" key="8">
    <source>
        <dbReference type="EMBL" id="AFP00109.1"/>
    </source>
</evidence>
<dbReference type="FunFam" id="4.10.280.10:FF:000001">
    <property type="entry name" value="Putative transcription factor 12"/>
    <property type="match status" value="1"/>
</dbReference>
<feature type="compositionally biased region" description="Low complexity" evidence="6">
    <location>
        <begin position="179"/>
        <end position="198"/>
    </location>
</feature>
<evidence type="ECO:0000256" key="3">
    <source>
        <dbReference type="ARBA" id="ARBA00023125"/>
    </source>
</evidence>
<keyword evidence="2" id="KW-0805">Transcription regulation</keyword>
<dbReference type="EMBL" id="JW867591">
    <property type="protein sequence ID" value="AFP00109.1"/>
    <property type="molecule type" value="mRNA"/>
</dbReference>
<dbReference type="Gene3D" id="4.10.280.10">
    <property type="entry name" value="Helix-loop-helix DNA-binding domain"/>
    <property type="match status" value="1"/>
</dbReference>
<evidence type="ECO:0000256" key="5">
    <source>
        <dbReference type="ARBA" id="ARBA00023242"/>
    </source>
</evidence>
<evidence type="ECO:0000256" key="2">
    <source>
        <dbReference type="ARBA" id="ARBA00023015"/>
    </source>
</evidence>
<feature type="compositionally biased region" description="Basic and acidic residues" evidence="6">
    <location>
        <begin position="418"/>
        <end position="436"/>
    </location>
</feature>
<evidence type="ECO:0000259" key="7">
    <source>
        <dbReference type="PROSITE" id="PS50888"/>
    </source>
</evidence>
<dbReference type="PANTHER" id="PTHR11793">
    <property type="entry name" value="BASIC HELIX-LOOP-HELIX TRANSCRIPTION FACTOR"/>
    <property type="match status" value="1"/>
</dbReference>
<organism evidence="8">
    <name type="scientific">Callorhinchus milii</name>
    <name type="common">Ghost shark</name>
    <dbReference type="NCBI Taxonomy" id="7868"/>
    <lineage>
        <taxon>Eukaryota</taxon>
        <taxon>Metazoa</taxon>
        <taxon>Chordata</taxon>
        <taxon>Craniata</taxon>
        <taxon>Vertebrata</taxon>
        <taxon>Chondrichthyes</taxon>
        <taxon>Holocephali</taxon>
        <taxon>Chimaeriformes</taxon>
        <taxon>Callorhinchidae</taxon>
        <taxon>Callorhinchus</taxon>
    </lineage>
</organism>
<dbReference type="SUPFAM" id="SSF47459">
    <property type="entry name" value="HLH, helix-loop-helix DNA-binding domain"/>
    <property type="match status" value="1"/>
</dbReference>
<dbReference type="RefSeq" id="XP_042202573.1">
    <property type="nucleotide sequence ID" value="XM_042346639.1"/>
</dbReference>
<feature type="domain" description="BHLH" evidence="7">
    <location>
        <begin position="427"/>
        <end position="480"/>
    </location>
</feature>
<dbReference type="CDD" id="cd18945">
    <property type="entry name" value="bHLH_E-protein_TCF4_E2-2"/>
    <property type="match status" value="1"/>
</dbReference>
<dbReference type="GO" id="GO:0000785">
    <property type="term" value="C:chromatin"/>
    <property type="evidence" value="ECO:0007669"/>
    <property type="project" value="TreeGrafter"/>
</dbReference>
<feature type="region of interest" description="Disordered" evidence="6">
    <location>
        <begin position="61"/>
        <end position="161"/>
    </location>
</feature>
<proteinExistence type="evidence at transcript level"/>
<evidence type="ECO:0000256" key="1">
    <source>
        <dbReference type="ARBA" id="ARBA00004123"/>
    </source>
</evidence>
<dbReference type="SMART" id="SM00353">
    <property type="entry name" value="HLH"/>
    <property type="match status" value="1"/>
</dbReference>
<dbReference type="GO" id="GO:0005634">
    <property type="term" value="C:nucleus"/>
    <property type="evidence" value="ECO:0007669"/>
    <property type="project" value="UniProtKB-SubCell"/>
</dbReference>
<keyword evidence="4" id="KW-0804">Transcription</keyword>
<dbReference type="AlphaFoldDB" id="V9KND2"/>
<feature type="compositionally biased region" description="Acidic residues" evidence="6">
    <location>
        <begin position="386"/>
        <end position="398"/>
    </location>
</feature>
<keyword evidence="5" id="KW-0539">Nucleus</keyword>
<protein>
    <submittedName>
        <fullName evidence="8">Transcription factor 12</fullName>
    </submittedName>
</protein>
<feature type="compositionally biased region" description="Polar residues" evidence="6">
    <location>
        <begin position="199"/>
        <end position="210"/>
    </location>
</feature>
<name>V9KND2_CALMI</name>
<dbReference type="InterPro" id="IPR051098">
    <property type="entry name" value="NeuroDiff_E-box_TFs"/>
</dbReference>
<dbReference type="PANTHER" id="PTHR11793:SF13">
    <property type="entry name" value="PROTEIN DAUGHTERLESS"/>
    <property type="match status" value="1"/>
</dbReference>
<comment type="subcellular location">
    <subcellularLocation>
        <location evidence="1">Nucleus</location>
    </subcellularLocation>
</comment>
<evidence type="ECO:0000256" key="6">
    <source>
        <dbReference type="SAM" id="MobiDB-lite"/>
    </source>
</evidence>